<reference evidence="2 3" key="1">
    <citation type="submission" date="2017-03" db="EMBL/GenBank/DDBJ databases">
        <title>Genomes of endolithic fungi from Antarctica.</title>
        <authorList>
            <person name="Coleine C."/>
            <person name="Masonjones S."/>
            <person name="Stajich J.E."/>
        </authorList>
    </citation>
    <scope>NUCLEOTIDE SEQUENCE [LARGE SCALE GENOMIC DNA]</scope>
    <source>
        <strain evidence="2 3">CCFEE 6315</strain>
    </source>
</reference>
<feature type="region of interest" description="Disordered" evidence="1">
    <location>
        <begin position="1"/>
        <end position="84"/>
    </location>
</feature>
<comment type="caution">
    <text evidence="2">The sequence shown here is derived from an EMBL/GenBank/DDBJ whole genome shotgun (WGS) entry which is preliminary data.</text>
</comment>
<sequence length="200" mass="22266">MVSSKAKSIIPSTGPAWAERSEQDRSDPERGKWEVAREETVDDGEAVASAPPAPKEYEPHSLSPLLEEAKTRPSPSGPPAALLKGNSGIQLWKAGKEFNKYAPSDKAEHFQQWYSLRRQAHTSRLGQAAANSFRVFKEAYDRHQEWVESQEASIAPLRQTSNAGLIAAMERMQQQHHEDLREFKDYLNSLANAGGVAELK</sequence>
<evidence type="ECO:0000313" key="2">
    <source>
        <dbReference type="EMBL" id="TKA27708.1"/>
    </source>
</evidence>
<dbReference type="Proteomes" id="UP000308549">
    <property type="component" value="Unassembled WGS sequence"/>
</dbReference>
<dbReference type="AlphaFoldDB" id="A0A4U0TYZ7"/>
<gene>
    <name evidence="2" type="ORF">B0A50_04809</name>
</gene>
<protein>
    <submittedName>
        <fullName evidence="2">Uncharacterized protein</fullName>
    </submittedName>
</protein>
<accession>A0A4U0TYZ7</accession>
<dbReference type="EMBL" id="NAJL01000021">
    <property type="protein sequence ID" value="TKA27708.1"/>
    <property type="molecule type" value="Genomic_DNA"/>
</dbReference>
<feature type="compositionally biased region" description="Basic and acidic residues" evidence="1">
    <location>
        <begin position="19"/>
        <end position="39"/>
    </location>
</feature>
<evidence type="ECO:0000256" key="1">
    <source>
        <dbReference type="SAM" id="MobiDB-lite"/>
    </source>
</evidence>
<evidence type="ECO:0000313" key="3">
    <source>
        <dbReference type="Proteomes" id="UP000308549"/>
    </source>
</evidence>
<proteinExistence type="predicted"/>
<name>A0A4U0TYZ7_9PEZI</name>
<keyword evidence="3" id="KW-1185">Reference proteome</keyword>
<organism evidence="2 3">
    <name type="scientific">Salinomyces thailandicus</name>
    <dbReference type="NCBI Taxonomy" id="706561"/>
    <lineage>
        <taxon>Eukaryota</taxon>
        <taxon>Fungi</taxon>
        <taxon>Dikarya</taxon>
        <taxon>Ascomycota</taxon>
        <taxon>Pezizomycotina</taxon>
        <taxon>Dothideomycetes</taxon>
        <taxon>Dothideomycetidae</taxon>
        <taxon>Mycosphaerellales</taxon>
        <taxon>Teratosphaeriaceae</taxon>
        <taxon>Salinomyces</taxon>
    </lineage>
</organism>